<keyword evidence="3" id="KW-1185">Reference proteome</keyword>
<sequence>MRTTTLIGPLALLLSVASGAAHASSDDAWAAFDQDVTRACIAASGIQQARPSTIVGFDDRVGVVAMLVEDRTRGSSTAKLCLYDKKSKQAYVDQADAWSAPPQPRPAK</sequence>
<evidence type="ECO:0000256" key="1">
    <source>
        <dbReference type="SAM" id="SignalP"/>
    </source>
</evidence>
<organism evidence="2 3">
    <name type="scientific">Biostraticola tofi</name>
    <dbReference type="NCBI Taxonomy" id="466109"/>
    <lineage>
        <taxon>Bacteria</taxon>
        <taxon>Pseudomonadati</taxon>
        <taxon>Pseudomonadota</taxon>
        <taxon>Gammaproteobacteria</taxon>
        <taxon>Enterobacterales</taxon>
        <taxon>Bruguierivoracaceae</taxon>
        <taxon>Biostraticola</taxon>
    </lineage>
</organism>
<comment type="caution">
    <text evidence="2">The sequence shown here is derived from an EMBL/GenBank/DDBJ whole genome shotgun (WGS) entry which is preliminary data.</text>
</comment>
<protein>
    <submittedName>
        <fullName evidence="2">Uncharacterized protein</fullName>
    </submittedName>
</protein>
<feature type="signal peptide" evidence="1">
    <location>
        <begin position="1"/>
        <end position="23"/>
    </location>
</feature>
<reference evidence="2 3" key="1">
    <citation type="submission" date="2019-03" db="EMBL/GenBank/DDBJ databases">
        <title>Genomic Encyclopedia of Type Strains, Phase IV (KMG-IV): sequencing the most valuable type-strain genomes for metagenomic binning, comparative biology and taxonomic classification.</title>
        <authorList>
            <person name="Goeker M."/>
        </authorList>
    </citation>
    <scope>NUCLEOTIDE SEQUENCE [LARGE SCALE GENOMIC DNA]</scope>
    <source>
        <strain evidence="2 3">DSM 19580</strain>
    </source>
</reference>
<evidence type="ECO:0000313" key="2">
    <source>
        <dbReference type="EMBL" id="TCV96776.1"/>
    </source>
</evidence>
<dbReference type="OrthoDB" id="8720220at2"/>
<dbReference type="EMBL" id="SMCR01000004">
    <property type="protein sequence ID" value="TCV96776.1"/>
    <property type="molecule type" value="Genomic_DNA"/>
</dbReference>
<dbReference type="AlphaFoldDB" id="A0A4R3YW98"/>
<keyword evidence="1" id="KW-0732">Signal</keyword>
<name>A0A4R3YW98_9GAMM</name>
<feature type="chain" id="PRO_5020816858" evidence="1">
    <location>
        <begin position="24"/>
        <end position="108"/>
    </location>
</feature>
<gene>
    <name evidence="2" type="ORF">EDC52_104216</name>
</gene>
<proteinExistence type="predicted"/>
<dbReference type="RefSeq" id="WP_131865350.1">
    <property type="nucleotide sequence ID" value="NZ_SMCR01000004.1"/>
</dbReference>
<dbReference type="Proteomes" id="UP000295719">
    <property type="component" value="Unassembled WGS sequence"/>
</dbReference>
<evidence type="ECO:0000313" key="3">
    <source>
        <dbReference type="Proteomes" id="UP000295719"/>
    </source>
</evidence>
<accession>A0A4R3YW98</accession>